<dbReference type="FunFam" id="3.40.630.30:FF:000047">
    <property type="entry name" value="Acetyltransferase, GNAT family"/>
    <property type="match status" value="1"/>
</dbReference>
<reference evidence="2 3" key="1">
    <citation type="submission" date="2019-03" db="EMBL/GenBank/DDBJ databases">
        <title>Alkanindiges illinoisensis: a potential pathogenic isolated from ascites of a gastric cancer patient with abdominal metastasis.</title>
        <authorList>
            <person name="Hu X."/>
            <person name="Yang B."/>
            <person name="Yan X."/>
            <person name="Lin L."/>
            <person name="Zhao H."/>
            <person name="Zhou F."/>
            <person name="Su B."/>
            <person name="Chen J."/>
            <person name="Rui Y."/>
            <person name="Wang Q."/>
            <person name="Zheng L."/>
        </authorList>
    </citation>
    <scope>NUCLEOTIDE SEQUENCE [LARGE SCALE GENOMIC DNA]</scope>
    <source>
        <strain evidence="2 3">NFYY 23406</strain>
    </source>
</reference>
<dbReference type="STRING" id="1120977.GCA_000619845_00268"/>
<dbReference type="GO" id="GO:0008999">
    <property type="term" value="F:protein-N-terminal-alanine acetyltransferase activity"/>
    <property type="evidence" value="ECO:0007669"/>
    <property type="project" value="TreeGrafter"/>
</dbReference>
<dbReference type="InterPro" id="IPR051908">
    <property type="entry name" value="Ribosomal_N-acetyltransferase"/>
</dbReference>
<proteinExistence type="predicted"/>
<dbReference type="Proteomes" id="UP000297834">
    <property type="component" value="Unassembled WGS sequence"/>
</dbReference>
<evidence type="ECO:0000313" key="2">
    <source>
        <dbReference type="EMBL" id="TEU27254.1"/>
    </source>
</evidence>
<evidence type="ECO:0000259" key="1">
    <source>
        <dbReference type="PROSITE" id="PS51186"/>
    </source>
</evidence>
<dbReference type="Pfam" id="PF13302">
    <property type="entry name" value="Acetyltransf_3"/>
    <property type="match status" value="1"/>
</dbReference>
<dbReference type="InterPro" id="IPR016181">
    <property type="entry name" value="Acyl_CoA_acyltransferase"/>
</dbReference>
<dbReference type="PANTHER" id="PTHR43441:SF2">
    <property type="entry name" value="FAMILY ACETYLTRANSFERASE, PUTATIVE (AFU_ORTHOLOGUE AFUA_7G00850)-RELATED"/>
    <property type="match status" value="1"/>
</dbReference>
<dbReference type="OrthoDB" id="5295305at2"/>
<dbReference type="GO" id="GO:1990189">
    <property type="term" value="F:protein N-terminal-serine acetyltransferase activity"/>
    <property type="evidence" value="ECO:0007669"/>
    <property type="project" value="TreeGrafter"/>
</dbReference>
<evidence type="ECO:0000313" key="3">
    <source>
        <dbReference type="Proteomes" id="UP000297834"/>
    </source>
</evidence>
<dbReference type="SUPFAM" id="SSF55729">
    <property type="entry name" value="Acyl-CoA N-acyltransferases (Nat)"/>
    <property type="match status" value="1"/>
</dbReference>
<keyword evidence="3" id="KW-1185">Reference proteome</keyword>
<sequence length="241" mass="27488">MNKIRAPHLQTELNEFGQPVGQMLESWQGATKPPPQVLTGQHSQLIPLSFAQHAEELWALTNREPDASCWTYLPYGPFVTQGIFNEWLQGMLAEDLLLYGIFTNGQIQGWCALMRSDCKAGSIEIGHVYYSASLRRTLAATEVMCLLLKQVFTLAYRRCEWKCNSLNEPSKQAALRLGFQHEGLFRQATVVKGRNRNTDWFSMLDSEWPQQHSAMQHWLSPANFDEAGQQKLSLQQCREAL</sequence>
<organism evidence="2 3">
    <name type="scientific">Alkanindiges illinoisensis</name>
    <dbReference type="NCBI Taxonomy" id="197183"/>
    <lineage>
        <taxon>Bacteria</taxon>
        <taxon>Pseudomonadati</taxon>
        <taxon>Pseudomonadota</taxon>
        <taxon>Gammaproteobacteria</taxon>
        <taxon>Moraxellales</taxon>
        <taxon>Moraxellaceae</taxon>
        <taxon>Alkanindiges</taxon>
    </lineage>
</organism>
<dbReference type="InterPro" id="IPR000182">
    <property type="entry name" value="GNAT_dom"/>
</dbReference>
<keyword evidence="2" id="KW-0808">Transferase</keyword>
<name>A0A4Y7XCC2_9GAMM</name>
<protein>
    <submittedName>
        <fullName evidence="2">N-acetyltransferase</fullName>
    </submittedName>
</protein>
<comment type="caution">
    <text evidence="2">The sequence shown here is derived from an EMBL/GenBank/DDBJ whole genome shotgun (WGS) entry which is preliminary data.</text>
</comment>
<dbReference type="PROSITE" id="PS51186">
    <property type="entry name" value="GNAT"/>
    <property type="match status" value="1"/>
</dbReference>
<dbReference type="Gene3D" id="3.40.630.30">
    <property type="match status" value="1"/>
</dbReference>
<dbReference type="EMBL" id="SNTY01000024">
    <property type="protein sequence ID" value="TEU27254.1"/>
    <property type="molecule type" value="Genomic_DNA"/>
</dbReference>
<dbReference type="RefSeq" id="WP_134244211.1">
    <property type="nucleotide sequence ID" value="NZ_SNTY01000024.1"/>
</dbReference>
<dbReference type="AlphaFoldDB" id="A0A4Y7XCC2"/>
<accession>A0A4Y7XCC2</accession>
<dbReference type="GO" id="GO:0005737">
    <property type="term" value="C:cytoplasm"/>
    <property type="evidence" value="ECO:0007669"/>
    <property type="project" value="TreeGrafter"/>
</dbReference>
<feature type="domain" description="N-acetyltransferase" evidence="1">
    <location>
        <begin position="55"/>
        <end position="197"/>
    </location>
</feature>
<gene>
    <name evidence="2" type="ORF">E2B99_06995</name>
</gene>
<dbReference type="PANTHER" id="PTHR43441">
    <property type="entry name" value="RIBOSOMAL-PROTEIN-SERINE ACETYLTRANSFERASE"/>
    <property type="match status" value="1"/>
</dbReference>